<dbReference type="SUPFAM" id="SSF48403">
    <property type="entry name" value="Ankyrin repeat"/>
    <property type="match status" value="2"/>
</dbReference>
<dbReference type="PANTHER" id="PTHR24198">
    <property type="entry name" value="ANKYRIN REPEAT AND PROTEIN KINASE DOMAIN-CONTAINING PROTEIN"/>
    <property type="match status" value="1"/>
</dbReference>
<dbReference type="Gene3D" id="1.25.40.20">
    <property type="entry name" value="Ankyrin repeat-containing domain"/>
    <property type="match status" value="4"/>
</dbReference>
<organism evidence="4 5">
    <name type="scientific">Ceratina calcarata</name>
    <dbReference type="NCBI Taxonomy" id="156304"/>
    <lineage>
        <taxon>Eukaryota</taxon>
        <taxon>Metazoa</taxon>
        <taxon>Ecdysozoa</taxon>
        <taxon>Arthropoda</taxon>
        <taxon>Hexapoda</taxon>
        <taxon>Insecta</taxon>
        <taxon>Pterygota</taxon>
        <taxon>Neoptera</taxon>
        <taxon>Endopterygota</taxon>
        <taxon>Hymenoptera</taxon>
        <taxon>Apocrita</taxon>
        <taxon>Aculeata</taxon>
        <taxon>Apoidea</taxon>
        <taxon>Anthophila</taxon>
        <taxon>Apidae</taxon>
        <taxon>Ceratina</taxon>
        <taxon>Zadontomerus</taxon>
    </lineage>
</organism>
<feature type="repeat" description="ANK" evidence="3">
    <location>
        <begin position="517"/>
        <end position="549"/>
    </location>
</feature>
<protein>
    <submittedName>
        <fullName evidence="5 6">Uncharacterized protein LOC108629771</fullName>
    </submittedName>
</protein>
<dbReference type="PROSITE" id="PS50297">
    <property type="entry name" value="ANK_REP_REGION"/>
    <property type="match status" value="8"/>
</dbReference>
<dbReference type="InterPro" id="IPR002110">
    <property type="entry name" value="Ankyrin_rpt"/>
</dbReference>
<dbReference type="RefSeq" id="XP_026673308.1">
    <property type="nucleotide sequence ID" value="XM_026817507.1"/>
</dbReference>
<proteinExistence type="predicted"/>
<dbReference type="RefSeq" id="XP_017888124.1">
    <property type="nucleotide sequence ID" value="XM_018032635.2"/>
</dbReference>
<feature type="repeat" description="ANK" evidence="3">
    <location>
        <begin position="383"/>
        <end position="417"/>
    </location>
</feature>
<dbReference type="KEGG" id="ccal:108629771"/>
<dbReference type="GeneID" id="108629771"/>
<dbReference type="InterPro" id="IPR036770">
    <property type="entry name" value="Ankyrin_rpt-contain_sf"/>
</dbReference>
<feature type="repeat" description="ANK" evidence="3">
    <location>
        <begin position="289"/>
        <end position="321"/>
    </location>
</feature>
<dbReference type="PANTHER" id="PTHR24198:SF165">
    <property type="entry name" value="ANKYRIN REPEAT-CONTAINING PROTEIN-RELATED"/>
    <property type="match status" value="1"/>
</dbReference>
<dbReference type="RefSeq" id="XP_026673310.1">
    <property type="nucleotide sequence ID" value="XM_026817509.1"/>
</dbReference>
<keyword evidence="4" id="KW-1185">Reference proteome</keyword>
<evidence type="ECO:0000313" key="9">
    <source>
        <dbReference type="RefSeq" id="XP_026673310.1"/>
    </source>
</evidence>
<feature type="repeat" description="ANK" evidence="3">
    <location>
        <begin position="451"/>
        <end position="483"/>
    </location>
</feature>
<dbReference type="RefSeq" id="XP_026673309.1">
    <property type="nucleotide sequence ID" value="XM_026817508.1"/>
</dbReference>
<evidence type="ECO:0000313" key="7">
    <source>
        <dbReference type="RefSeq" id="XP_026673308.1"/>
    </source>
</evidence>
<feature type="repeat" description="ANK" evidence="3">
    <location>
        <begin position="82"/>
        <end position="114"/>
    </location>
</feature>
<reference evidence="5 6" key="1">
    <citation type="submission" date="2025-04" db="UniProtKB">
        <authorList>
            <consortium name="RefSeq"/>
        </authorList>
    </citation>
    <scope>IDENTIFICATION</scope>
    <source>
        <tissue evidence="5 6">Whole body</tissue>
    </source>
</reference>
<dbReference type="RefSeq" id="XP_026673307.1">
    <property type="nucleotide sequence ID" value="XM_026817506.1"/>
</dbReference>
<dbReference type="PROSITE" id="PS50088">
    <property type="entry name" value="ANK_REPEAT"/>
    <property type="match status" value="8"/>
</dbReference>
<evidence type="ECO:0000256" key="2">
    <source>
        <dbReference type="ARBA" id="ARBA00023043"/>
    </source>
</evidence>
<evidence type="ECO:0000313" key="5">
    <source>
        <dbReference type="RefSeq" id="XP_017888124.1"/>
    </source>
</evidence>
<feature type="repeat" description="ANK" evidence="3">
    <location>
        <begin position="484"/>
        <end position="516"/>
    </location>
</feature>
<feature type="repeat" description="ANK" evidence="3">
    <location>
        <begin position="418"/>
        <end position="450"/>
    </location>
</feature>
<evidence type="ECO:0000313" key="4">
    <source>
        <dbReference type="Proteomes" id="UP000694925"/>
    </source>
</evidence>
<dbReference type="PRINTS" id="PR01415">
    <property type="entry name" value="ANKYRIN"/>
</dbReference>
<keyword evidence="2 3" id="KW-0040">ANK repeat</keyword>
<feature type="repeat" description="ANK" evidence="3">
    <location>
        <begin position="115"/>
        <end position="147"/>
    </location>
</feature>
<dbReference type="AlphaFoldDB" id="A0AAJ7JAR7"/>
<evidence type="ECO:0000313" key="8">
    <source>
        <dbReference type="RefSeq" id="XP_026673309.1"/>
    </source>
</evidence>
<keyword evidence="1" id="KW-0677">Repeat</keyword>
<sequence>MDPYDDIQWLRYEGVSGVLITAVSKGNLTAVQEFLANHIPYQQKDWRPGYSLARLALAMQHTNIVKVLLTNLLEIYSQQRLSTTDLLHLASIRGDEQMINLLITEGVHMDATDDLGRTALQHAVINNNLESTRLLLSLGANIDIKGNDGYTAIHHSIIQNNSEIIGILLKHKINVVNDENDLSDAMEKLHSVTFEEILESEYFHNKNKLNSLKDAVCGHEPICEFIVASFSKHGVILNPEDSKNPQLLITSIQKGYLKVVEELLKFGADVNKLYQSPVNYKSEVLMNYKRTTLLHVAVSSRQLEIVRLLINYRANVNAKDSMKETPLFKAVRNNDVEILKLLLAHYVKTGDEHELLRIAFKNECKRMIELLSRYIDINCKDESGRTLLHLCVSSYESNFDMFRFLLGEGANVNAKTVEGVTPLHKAVFFRHISEVDVLLKCNADVNAKDNEGATPLHDCVTNGDVDICRLLIKEGANVNSTNNKGATPLHLAATEGRLDILEVLLSEGADIHCRDLDGKTALHRAVASEDINVVKFLVDHNADVNSRIIGG</sequence>
<dbReference type="Pfam" id="PF12796">
    <property type="entry name" value="Ank_2"/>
    <property type="match status" value="4"/>
</dbReference>
<gene>
    <name evidence="5 6 7 8 9" type="primary">LOC108629771</name>
</gene>
<evidence type="ECO:0000256" key="1">
    <source>
        <dbReference type="ARBA" id="ARBA00022737"/>
    </source>
</evidence>
<evidence type="ECO:0000313" key="6">
    <source>
        <dbReference type="RefSeq" id="XP_026673307.1"/>
    </source>
</evidence>
<dbReference type="SMART" id="SM00248">
    <property type="entry name" value="ANK"/>
    <property type="match status" value="12"/>
</dbReference>
<accession>A0AAJ7JAR7</accession>
<name>A0AAJ7JAR7_9HYME</name>
<evidence type="ECO:0000256" key="3">
    <source>
        <dbReference type="PROSITE-ProRule" id="PRU00023"/>
    </source>
</evidence>
<dbReference type="Proteomes" id="UP000694925">
    <property type="component" value="Unplaced"/>
</dbReference>